<evidence type="ECO:0000256" key="1">
    <source>
        <dbReference type="ARBA" id="ARBA00004651"/>
    </source>
</evidence>
<dbReference type="InterPro" id="IPR025640">
    <property type="entry name" value="GYF_2"/>
</dbReference>
<feature type="domain" description="RDD" evidence="7">
    <location>
        <begin position="65"/>
        <end position="191"/>
    </location>
</feature>
<organism evidence="9 10">
    <name type="scientific">Pedobacter insulae</name>
    <dbReference type="NCBI Taxonomy" id="414048"/>
    <lineage>
        <taxon>Bacteria</taxon>
        <taxon>Pseudomonadati</taxon>
        <taxon>Bacteroidota</taxon>
        <taxon>Sphingobacteriia</taxon>
        <taxon>Sphingobacteriales</taxon>
        <taxon>Sphingobacteriaceae</taxon>
        <taxon>Pedobacter</taxon>
    </lineage>
</organism>
<dbReference type="RefSeq" id="WP_090994362.1">
    <property type="nucleotide sequence ID" value="NZ_FOPP01000006.1"/>
</dbReference>
<evidence type="ECO:0000256" key="5">
    <source>
        <dbReference type="ARBA" id="ARBA00023136"/>
    </source>
</evidence>
<evidence type="ECO:0000259" key="7">
    <source>
        <dbReference type="Pfam" id="PF06271"/>
    </source>
</evidence>
<feature type="transmembrane region" description="Helical" evidence="6">
    <location>
        <begin position="160"/>
        <end position="178"/>
    </location>
</feature>
<dbReference type="Pfam" id="PF06271">
    <property type="entry name" value="RDD"/>
    <property type="match status" value="1"/>
</dbReference>
<dbReference type="AlphaFoldDB" id="A0A1I2Y7M4"/>
<proteinExistence type="predicted"/>
<dbReference type="Proteomes" id="UP000199666">
    <property type="component" value="Unassembled WGS sequence"/>
</dbReference>
<evidence type="ECO:0000256" key="2">
    <source>
        <dbReference type="ARBA" id="ARBA00022475"/>
    </source>
</evidence>
<comment type="subcellular location">
    <subcellularLocation>
        <location evidence="1">Cell membrane</location>
        <topology evidence="1">Multi-pass membrane protein</topology>
    </subcellularLocation>
</comment>
<gene>
    <name evidence="9" type="ORF">SAMN04489864_106239</name>
</gene>
<protein>
    <submittedName>
        <fullName evidence="9">Uncharacterized membrane protein YckC, RDD family</fullName>
    </submittedName>
</protein>
<dbReference type="GO" id="GO:0005886">
    <property type="term" value="C:plasma membrane"/>
    <property type="evidence" value="ECO:0007669"/>
    <property type="project" value="UniProtKB-SubCell"/>
</dbReference>
<accession>A0A1I2Y7M4</accession>
<sequence>MKYTVVINGKPEGPYEFEELKALAIKPETFIRKPGMDDYKEAHEFEELRELFGFRYQQTAPQYFASFDQRLLASVVDYFFITLAYVIFMLLIFIVVEHKTQRILVGVTLLPLIPIVKFVYSSFAEASAKQATIGKRLLDIKVTDMQGSRIELGVSLGRNLAKVLSVLPLFFGYLYSFLNKKQQCWHDIIANTLVVKQRLI</sequence>
<keyword evidence="5 6" id="KW-0472">Membrane</keyword>
<dbReference type="InterPro" id="IPR010432">
    <property type="entry name" value="RDD"/>
</dbReference>
<reference evidence="9 10" key="1">
    <citation type="submission" date="2016-10" db="EMBL/GenBank/DDBJ databases">
        <authorList>
            <person name="de Groot N.N."/>
        </authorList>
    </citation>
    <scope>NUCLEOTIDE SEQUENCE [LARGE SCALE GENOMIC DNA]</scope>
    <source>
        <strain evidence="9 10">DSM 18684</strain>
    </source>
</reference>
<keyword evidence="10" id="KW-1185">Reference proteome</keyword>
<dbReference type="Pfam" id="PF14237">
    <property type="entry name" value="GYF_2"/>
    <property type="match status" value="1"/>
</dbReference>
<keyword evidence="3 6" id="KW-0812">Transmembrane</keyword>
<keyword evidence="2" id="KW-1003">Cell membrane</keyword>
<evidence type="ECO:0000313" key="10">
    <source>
        <dbReference type="Proteomes" id="UP000199666"/>
    </source>
</evidence>
<evidence type="ECO:0000256" key="3">
    <source>
        <dbReference type="ARBA" id="ARBA00022692"/>
    </source>
</evidence>
<evidence type="ECO:0000256" key="4">
    <source>
        <dbReference type="ARBA" id="ARBA00022989"/>
    </source>
</evidence>
<dbReference type="PANTHER" id="PTHR36115">
    <property type="entry name" value="PROLINE-RICH ANTIGEN HOMOLOG-RELATED"/>
    <property type="match status" value="1"/>
</dbReference>
<keyword evidence="4 6" id="KW-1133">Transmembrane helix</keyword>
<evidence type="ECO:0000256" key="6">
    <source>
        <dbReference type="SAM" id="Phobius"/>
    </source>
</evidence>
<evidence type="ECO:0000313" key="9">
    <source>
        <dbReference type="EMBL" id="SFH20956.1"/>
    </source>
</evidence>
<dbReference type="EMBL" id="FOPP01000006">
    <property type="protein sequence ID" value="SFH20956.1"/>
    <property type="molecule type" value="Genomic_DNA"/>
</dbReference>
<feature type="domain" description="GYF" evidence="8">
    <location>
        <begin position="5"/>
        <end position="48"/>
    </location>
</feature>
<feature type="transmembrane region" description="Helical" evidence="6">
    <location>
        <begin position="78"/>
        <end position="96"/>
    </location>
</feature>
<dbReference type="STRING" id="414048.SAMN04489864_106239"/>
<name>A0A1I2Y7M4_9SPHI</name>
<dbReference type="InterPro" id="IPR051791">
    <property type="entry name" value="Pra-immunoreactive"/>
</dbReference>
<evidence type="ECO:0000259" key="8">
    <source>
        <dbReference type="Pfam" id="PF14237"/>
    </source>
</evidence>
<dbReference type="OrthoDB" id="9793824at2"/>
<feature type="transmembrane region" description="Helical" evidence="6">
    <location>
        <begin position="103"/>
        <end position="120"/>
    </location>
</feature>